<feature type="region of interest" description="Disordered" evidence="1">
    <location>
        <begin position="673"/>
        <end position="705"/>
    </location>
</feature>
<evidence type="ECO:0000256" key="1">
    <source>
        <dbReference type="SAM" id="MobiDB-lite"/>
    </source>
</evidence>
<evidence type="ECO:0000313" key="3">
    <source>
        <dbReference type="Proteomes" id="UP001283361"/>
    </source>
</evidence>
<feature type="compositionally biased region" description="Basic and acidic residues" evidence="1">
    <location>
        <begin position="688"/>
        <end position="705"/>
    </location>
</feature>
<evidence type="ECO:0000313" key="2">
    <source>
        <dbReference type="EMBL" id="KAK3801961.1"/>
    </source>
</evidence>
<feature type="compositionally biased region" description="Low complexity" evidence="1">
    <location>
        <begin position="32"/>
        <end position="53"/>
    </location>
</feature>
<comment type="caution">
    <text evidence="2">The sequence shown here is derived from an EMBL/GenBank/DDBJ whole genome shotgun (WGS) entry which is preliminary data.</text>
</comment>
<dbReference type="AlphaFoldDB" id="A0AAE1EC09"/>
<gene>
    <name evidence="2" type="ORF">RRG08_064555</name>
</gene>
<feature type="compositionally biased region" description="Polar residues" evidence="1">
    <location>
        <begin position="504"/>
        <end position="524"/>
    </location>
</feature>
<dbReference type="Proteomes" id="UP001283361">
    <property type="component" value="Unassembled WGS sequence"/>
</dbReference>
<feature type="region of interest" description="Disordered" evidence="1">
    <location>
        <begin position="320"/>
        <end position="371"/>
    </location>
</feature>
<accession>A0AAE1EC09</accession>
<sequence length="934" mass="100832">MGKIQDGDRGERSPTNVKRKVVSASAHLEVISQESFVQQQQQPQTSSKQKPSSATGKADTPLVIHLKDTLPGSLALQSRRRQSSLEEQDSDVSRSTDEDQSSSSSGSSSGGKGGGGSRRRGLRGGAVAHHAAASTLYRNSPSASLGRGRSSPDITWSHIYGDVASIPEFVPKSLYTYQPHYYHHHYYPHYPQAWPLQPTHYHPAHVVSPLATSELLPHEKASYQRFRSSTQKVKEKSRKNLSALISVIEKAHRKEPAQDIEPNLSQNSAADAKLSGSILNNASSAASPSRSLHDAEVKRRNMAECDNVELICNDLSAATTSAAPRPAMDHEEDPQDGDRSAMSESPCTTTDESDQSDKASVASSSDTLSEDLAGELLPALDGGEMTPRELQQLAQYTTGVPLLRYDVPAPHHHHHHHHHPACPQCAAWYAHSQTFQGGACFSEEAFNQHSLFHQPQHELLRSQFRHKSSASTPRTSISSDSDVSSDIEDSSSTSSSESSAASSGTDQANVSAQDSPSALNGSTSDAYTIKHGCVSSNSSKPSPSSNQPFVKVVSRNPHSKIVSANASISTTSSTSGTVTVASSKDHSGLKGTSVGYRLPHPARQLWDIDVWPASRRRAARHYPSPYHHPHYQHMEHFYGGPPFSDSVYMDLTGLDVTVEVTYHNRPGHYSQVFSHSRGAADSQGSDYGAEKSPRYPDHDTGGRLKEATVGGSASWPYPVHSLFQALYSPTVTAPVQGIQLPLRFNNTVFYPLKAYTSPPVQLKKYEMSIPPLRPWIRIGGPDKDVPSDFLLFGSSLGAPQVLPGALLGCSLGAPRVLSGRSSGALWVHLNRSLDAPWALLGCSLGAPQVLFGCSLIAPRMLLGCSSGAPRCPELMTAFDIDYRKHCSHALLSEGTGLPRVLPFTGTSSTSTLSARHGRISSGLHSHIDPSNVYR</sequence>
<feature type="compositionally biased region" description="Basic and acidic residues" evidence="1">
    <location>
        <begin position="1"/>
        <end position="12"/>
    </location>
</feature>
<keyword evidence="3" id="KW-1185">Reference proteome</keyword>
<name>A0AAE1EC09_9GAST</name>
<feature type="compositionally biased region" description="Low complexity" evidence="1">
    <location>
        <begin position="469"/>
        <end position="482"/>
    </location>
</feature>
<protein>
    <submittedName>
        <fullName evidence="2">Uncharacterized protein</fullName>
    </submittedName>
</protein>
<reference evidence="2" key="1">
    <citation type="journal article" date="2023" name="G3 (Bethesda)">
        <title>A reference genome for the long-term kleptoplast-retaining sea slug Elysia crispata morphotype clarki.</title>
        <authorList>
            <person name="Eastman K.E."/>
            <person name="Pendleton A.L."/>
            <person name="Shaikh M.A."/>
            <person name="Suttiyut T."/>
            <person name="Ogas R."/>
            <person name="Tomko P."/>
            <person name="Gavelis G."/>
            <person name="Widhalm J.R."/>
            <person name="Wisecaver J.H."/>
        </authorList>
    </citation>
    <scope>NUCLEOTIDE SEQUENCE</scope>
    <source>
        <strain evidence="2">ECLA1</strain>
    </source>
</reference>
<proteinExistence type="predicted"/>
<feature type="region of interest" description="Disordered" evidence="1">
    <location>
        <begin position="1"/>
        <end position="129"/>
    </location>
</feature>
<feature type="compositionally biased region" description="Low complexity" evidence="1">
    <location>
        <begin position="490"/>
        <end position="503"/>
    </location>
</feature>
<organism evidence="2 3">
    <name type="scientific">Elysia crispata</name>
    <name type="common">lettuce slug</name>
    <dbReference type="NCBI Taxonomy" id="231223"/>
    <lineage>
        <taxon>Eukaryota</taxon>
        <taxon>Metazoa</taxon>
        <taxon>Spiralia</taxon>
        <taxon>Lophotrochozoa</taxon>
        <taxon>Mollusca</taxon>
        <taxon>Gastropoda</taxon>
        <taxon>Heterobranchia</taxon>
        <taxon>Euthyneura</taxon>
        <taxon>Panpulmonata</taxon>
        <taxon>Sacoglossa</taxon>
        <taxon>Placobranchoidea</taxon>
        <taxon>Plakobranchidae</taxon>
        <taxon>Elysia</taxon>
    </lineage>
</organism>
<dbReference type="EMBL" id="JAWDGP010000269">
    <property type="protein sequence ID" value="KAK3801961.1"/>
    <property type="molecule type" value="Genomic_DNA"/>
</dbReference>
<feature type="region of interest" description="Disordered" evidence="1">
    <location>
        <begin position="464"/>
        <end position="524"/>
    </location>
</feature>